<dbReference type="SUPFAM" id="SSF54556">
    <property type="entry name" value="Chitinase insertion domain"/>
    <property type="match status" value="1"/>
</dbReference>
<dbReference type="PANTHER" id="PTHR11177">
    <property type="entry name" value="CHITINASE"/>
    <property type="match status" value="1"/>
</dbReference>
<dbReference type="PROSITE" id="PS51910">
    <property type="entry name" value="GH18_2"/>
    <property type="match status" value="1"/>
</dbReference>
<evidence type="ECO:0000259" key="3">
    <source>
        <dbReference type="PROSITE" id="PS51910"/>
    </source>
</evidence>
<dbReference type="Gene3D" id="3.10.50.10">
    <property type="match status" value="1"/>
</dbReference>
<dbReference type="PANTHER" id="PTHR11177:SF392">
    <property type="entry name" value="HAP41P"/>
    <property type="match status" value="1"/>
</dbReference>
<keyword evidence="2" id="KW-0732">Signal</keyword>
<dbReference type="InterPro" id="IPR029070">
    <property type="entry name" value="Chitinase_insertion_sf"/>
</dbReference>
<dbReference type="Pfam" id="PF00704">
    <property type="entry name" value="Glyco_hydro_18"/>
    <property type="match status" value="1"/>
</dbReference>
<dbReference type="GO" id="GO:0016787">
    <property type="term" value="F:hydrolase activity"/>
    <property type="evidence" value="ECO:0007669"/>
    <property type="project" value="UniProtKB-KW"/>
</dbReference>
<comment type="caution">
    <text evidence="4">The sequence shown here is derived from an EMBL/GenBank/DDBJ whole genome shotgun (WGS) entry which is preliminary data.</text>
</comment>
<sequence>MLYLALISLSIWAVSLCEASSKVIGYLPNWLYANYPVEKIPYEKYTHLNYAFAVENSPNFLPAFTDDWAIESALPKIIQLAHKANTKVLLSVGGWTGSQMFSPMVTTHEGRKKFIDWNLDFIKKYNTDGVDIDWEYPAKGAAACNKFTPGDSQHLLSLLKELRAALDQKFPKERKLISMAVHVEPFVGKNGPMKNVSAFVPYFDHINIMTYDINGAWASVTGPNAPFKAEPGRPEVYSYTSAIQAWKNAGVPAEKITAGLAFYGRSIKAKVDMSLHKSQYQPSEVGAPKGDSDDAWWSDPYCPKDGAGVSGIWKWSNIRSEGLLKSDLVSTGKGWTRYWDNVSQTPWLFNPSTKIYISYDDPRSLGVKVQHAVCEGLGGVMIWDIHQDNGELIRAVEKIHTLKPNNCPSKNRAPRPQEVSDYDPLAEYDIDALDPSYERFQ</sequence>
<accession>A0ABR3AMX0</accession>
<proteinExistence type="predicted"/>
<evidence type="ECO:0000313" key="5">
    <source>
        <dbReference type="Proteomes" id="UP001448207"/>
    </source>
</evidence>
<dbReference type="SMART" id="SM00636">
    <property type="entry name" value="Glyco_18"/>
    <property type="match status" value="1"/>
</dbReference>
<dbReference type="InterPro" id="IPR001223">
    <property type="entry name" value="Glyco_hydro18_cat"/>
</dbReference>
<keyword evidence="4" id="KW-0378">Hydrolase</keyword>
<dbReference type="Proteomes" id="UP001448207">
    <property type="component" value="Unassembled WGS sequence"/>
</dbReference>
<dbReference type="InterPro" id="IPR050314">
    <property type="entry name" value="Glycosyl_Hydrlase_18"/>
</dbReference>
<dbReference type="EMBL" id="JBCLYO010000029">
    <property type="protein sequence ID" value="KAL0077029.1"/>
    <property type="molecule type" value="Genomic_DNA"/>
</dbReference>
<feature type="region of interest" description="Disordered" evidence="1">
    <location>
        <begin position="404"/>
        <end position="427"/>
    </location>
</feature>
<evidence type="ECO:0000256" key="2">
    <source>
        <dbReference type="SAM" id="SignalP"/>
    </source>
</evidence>
<dbReference type="SUPFAM" id="SSF51445">
    <property type="entry name" value="(Trans)glycosidases"/>
    <property type="match status" value="1"/>
</dbReference>
<keyword evidence="5" id="KW-1185">Reference proteome</keyword>
<feature type="signal peptide" evidence="2">
    <location>
        <begin position="1"/>
        <end position="19"/>
    </location>
</feature>
<dbReference type="InterPro" id="IPR017853">
    <property type="entry name" value="GH"/>
</dbReference>
<name>A0ABR3AMX0_PHYBL</name>
<dbReference type="Gene3D" id="3.20.20.80">
    <property type="entry name" value="Glycosidases"/>
    <property type="match status" value="1"/>
</dbReference>
<feature type="domain" description="GH18" evidence="3">
    <location>
        <begin position="21"/>
        <end position="403"/>
    </location>
</feature>
<protein>
    <submittedName>
        <fullName evidence="4">Glycoside hydrolase</fullName>
    </submittedName>
</protein>
<evidence type="ECO:0000256" key="1">
    <source>
        <dbReference type="SAM" id="MobiDB-lite"/>
    </source>
</evidence>
<evidence type="ECO:0000313" key="4">
    <source>
        <dbReference type="EMBL" id="KAL0077029.1"/>
    </source>
</evidence>
<organism evidence="4 5">
    <name type="scientific">Phycomyces blakesleeanus</name>
    <dbReference type="NCBI Taxonomy" id="4837"/>
    <lineage>
        <taxon>Eukaryota</taxon>
        <taxon>Fungi</taxon>
        <taxon>Fungi incertae sedis</taxon>
        <taxon>Mucoromycota</taxon>
        <taxon>Mucoromycotina</taxon>
        <taxon>Mucoromycetes</taxon>
        <taxon>Mucorales</taxon>
        <taxon>Phycomycetaceae</taxon>
        <taxon>Phycomyces</taxon>
    </lineage>
</organism>
<gene>
    <name evidence="4" type="ORF">J3Q64DRAFT_1311558</name>
</gene>
<dbReference type="InterPro" id="IPR011583">
    <property type="entry name" value="Chitinase_II/V-like_cat"/>
</dbReference>
<feature type="chain" id="PRO_5046460794" evidence="2">
    <location>
        <begin position="20"/>
        <end position="441"/>
    </location>
</feature>
<reference evidence="4 5" key="1">
    <citation type="submission" date="2024-04" db="EMBL/GenBank/DDBJ databases">
        <title>Symmetric and asymmetric DNA N6-adenine methylation regulates different biological responses in Mucorales.</title>
        <authorList>
            <consortium name="Lawrence Berkeley National Laboratory"/>
            <person name="Lax C."/>
            <person name="Mondo S.J."/>
            <person name="Osorio-Concepcion M."/>
            <person name="Muszewska A."/>
            <person name="Corrochano-Luque M."/>
            <person name="Gutierrez G."/>
            <person name="Riley R."/>
            <person name="Lipzen A."/>
            <person name="Guo J."/>
            <person name="Hundley H."/>
            <person name="Amirebrahimi M."/>
            <person name="Ng V."/>
            <person name="Lorenzo-Gutierrez D."/>
            <person name="Binder U."/>
            <person name="Yang J."/>
            <person name="Song Y."/>
            <person name="Canovas D."/>
            <person name="Navarro E."/>
            <person name="Freitag M."/>
            <person name="Gabaldon T."/>
            <person name="Grigoriev I.V."/>
            <person name="Corrochano L.M."/>
            <person name="Nicolas F.E."/>
            <person name="Garre V."/>
        </authorList>
    </citation>
    <scope>NUCLEOTIDE SEQUENCE [LARGE SCALE GENOMIC DNA]</scope>
    <source>
        <strain evidence="4 5">L51</strain>
    </source>
</reference>